<accession>A0ABQ3Z951</accession>
<protein>
    <submittedName>
        <fullName evidence="2">Uncharacterized protein</fullName>
    </submittedName>
</protein>
<dbReference type="Proteomes" id="UP000637628">
    <property type="component" value="Unassembled WGS sequence"/>
</dbReference>
<dbReference type="EMBL" id="BOML01000059">
    <property type="protein sequence ID" value="GIE06059.1"/>
    <property type="molecule type" value="Genomic_DNA"/>
</dbReference>
<name>A0ABQ3Z951_9ACTN</name>
<keyword evidence="3" id="KW-1185">Reference proteome</keyword>
<proteinExistence type="predicted"/>
<feature type="region of interest" description="Disordered" evidence="1">
    <location>
        <begin position="277"/>
        <end position="326"/>
    </location>
</feature>
<comment type="caution">
    <text evidence="2">The sequence shown here is derived from an EMBL/GenBank/DDBJ whole genome shotgun (WGS) entry which is preliminary data.</text>
</comment>
<dbReference type="RefSeq" id="WP_203733927.1">
    <property type="nucleotide sequence ID" value="NZ_BOML01000059.1"/>
</dbReference>
<gene>
    <name evidence="2" type="ORF">Adu01nite_74090</name>
</gene>
<feature type="compositionally biased region" description="Gly residues" evidence="1">
    <location>
        <begin position="288"/>
        <end position="299"/>
    </location>
</feature>
<evidence type="ECO:0000256" key="1">
    <source>
        <dbReference type="SAM" id="MobiDB-lite"/>
    </source>
</evidence>
<feature type="compositionally biased region" description="Low complexity" evidence="1">
    <location>
        <begin position="300"/>
        <end position="320"/>
    </location>
</feature>
<organism evidence="2 3">
    <name type="scientific">Paractinoplanes durhamensis</name>
    <dbReference type="NCBI Taxonomy" id="113563"/>
    <lineage>
        <taxon>Bacteria</taxon>
        <taxon>Bacillati</taxon>
        <taxon>Actinomycetota</taxon>
        <taxon>Actinomycetes</taxon>
        <taxon>Micromonosporales</taxon>
        <taxon>Micromonosporaceae</taxon>
        <taxon>Paractinoplanes</taxon>
    </lineage>
</organism>
<sequence>MGLLRRVARARLAGQVIRRLRRAGFTDAKYDARGFRIRFTADGDATPTILELAPLLATRGGRRRERVDRFVAGLVRSPGLPLGWAEARPLLRPVLRGGTPGTLLRRPVLPFLHEFVVVDSPDTMTYVGPDQPRSWGVSAAEVFEAARANLSGAVLHGVANEPVVVRFVDDGDAYWTSHLLLQHWLERLAGQVGGAPVAFAPERGTLLVTADGSGHLGGLFAQAEEIYATSSRPITPMAYASDENGCTVPYDAPPGHPLHHAVARAERVLAVQEYTRQATQAAADAGGPDAGGPDAGGPDAGTSNTGDAGTSDAGTGDANGSEQSGVGLPRLAELQLVGSGEQGWRTRAVWERDEPTLLPTADEVQVGADICNWAELSAHLTVAPGFDPARWTATAWPHG</sequence>
<reference evidence="2 3" key="1">
    <citation type="submission" date="2021-01" db="EMBL/GenBank/DDBJ databases">
        <title>Whole genome shotgun sequence of Actinoplanes durhamensis NBRC 14914.</title>
        <authorList>
            <person name="Komaki H."/>
            <person name="Tamura T."/>
        </authorList>
    </citation>
    <scope>NUCLEOTIDE SEQUENCE [LARGE SCALE GENOMIC DNA]</scope>
    <source>
        <strain evidence="2 3">NBRC 14914</strain>
    </source>
</reference>
<evidence type="ECO:0000313" key="3">
    <source>
        <dbReference type="Proteomes" id="UP000637628"/>
    </source>
</evidence>
<evidence type="ECO:0000313" key="2">
    <source>
        <dbReference type="EMBL" id="GIE06059.1"/>
    </source>
</evidence>